<accession>A0ABQ9X113</accession>
<keyword evidence="2" id="KW-1185">Reference proteome</keyword>
<dbReference type="Proteomes" id="UP001281761">
    <property type="component" value="Unassembled WGS sequence"/>
</dbReference>
<protein>
    <submittedName>
        <fullName evidence="1">Uncharacterized protein</fullName>
    </submittedName>
</protein>
<proteinExistence type="predicted"/>
<evidence type="ECO:0000313" key="2">
    <source>
        <dbReference type="Proteomes" id="UP001281761"/>
    </source>
</evidence>
<evidence type="ECO:0000313" key="1">
    <source>
        <dbReference type="EMBL" id="KAK2944306.1"/>
    </source>
</evidence>
<gene>
    <name evidence="1" type="ORF">BLNAU_20751</name>
</gene>
<reference evidence="1 2" key="1">
    <citation type="journal article" date="2022" name="bioRxiv">
        <title>Genomics of Preaxostyla Flagellates Illuminates Evolutionary Transitions and the Path Towards Mitochondrial Loss.</title>
        <authorList>
            <person name="Novak L.V.F."/>
            <person name="Treitli S.C."/>
            <person name="Pyrih J."/>
            <person name="Halakuc P."/>
            <person name="Pipaliya S.V."/>
            <person name="Vacek V."/>
            <person name="Brzon O."/>
            <person name="Soukal P."/>
            <person name="Eme L."/>
            <person name="Dacks J.B."/>
            <person name="Karnkowska A."/>
            <person name="Elias M."/>
            <person name="Hampl V."/>
        </authorList>
    </citation>
    <scope>NUCLEOTIDE SEQUENCE [LARGE SCALE GENOMIC DNA]</scope>
    <source>
        <strain evidence="1">NAU3</strain>
        <tissue evidence="1">Gut</tissue>
    </source>
</reference>
<dbReference type="EMBL" id="JARBJD010000304">
    <property type="protein sequence ID" value="KAK2944306.1"/>
    <property type="molecule type" value="Genomic_DNA"/>
</dbReference>
<comment type="caution">
    <text evidence="1">The sequence shown here is derived from an EMBL/GenBank/DDBJ whole genome shotgun (WGS) entry which is preliminary data.</text>
</comment>
<organism evidence="1 2">
    <name type="scientific">Blattamonas nauphoetae</name>
    <dbReference type="NCBI Taxonomy" id="2049346"/>
    <lineage>
        <taxon>Eukaryota</taxon>
        <taxon>Metamonada</taxon>
        <taxon>Preaxostyla</taxon>
        <taxon>Oxymonadida</taxon>
        <taxon>Blattamonas</taxon>
    </lineage>
</organism>
<name>A0ABQ9X113_9EUKA</name>
<sequence length="298" mass="33123">MGKNRRTVEQREIGVKLEMENERWLERTNRSDLEHTETSFSTLDTTTSLQHLAVPDSPSHHPPTTLSPTSALLCRKPSTLHISILTPPRLVHSHTHFTLLSPSQHNRLISQEIDIGVTAFITETTPLRKEGRRKEKRCPSVFLAFGSPPVPTPTSMLTPSPPSHSQKLTPCQARSTKLVCFTIFGALTPDPNDRFFSDSRWKDVELSNVPRVLERGLVSPTLSCSAEHSSSRHLRSLPPINLNSLSLSSVLPLSPSASNSSDGPNEIEMEEWNSNLNGMDLLMGLCRSKELILPTEES</sequence>